<sequence>MARGIWNILTTVCQNQIGVLLKDEVKDIQGSLELLLSALVEETETTHLVDEIPSIIKEQSFTYDAELDKICFIIDRDRKSFIYPKSKYDSEELLRRIDKAVVNEKQFCEDDIELEHSVGSKVGKLVEELRK</sequence>
<dbReference type="RefSeq" id="WP_154463992.1">
    <property type="nucleotide sequence ID" value="NZ_JAXDZL010000088.1"/>
</dbReference>
<dbReference type="Proteomes" id="UP000436047">
    <property type="component" value="Unassembled WGS sequence"/>
</dbReference>
<proteinExistence type="predicted"/>
<evidence type="ECO:0000313" key="1">
    <source>
        <dbReference type="EMBL" id="MSS88006.1"/>
    </source>
</evidence>
<reference evidence="1 2" key="1">
    <citation type="submission" date="2019-08" db="EMBL/GenBank/DDBJ databases">
        <title>In-depth cultivation of the pig gut microbiome towards novel bacterial diversity and tailored functional studies.</title>
        <authorList>
            <person name="Wylensek D."/>
            <person name="Hitch T.C.A."/>
            <person name="Clavel T."/>
        </authorList>
    </citation>
    <scope>NUCLEOTIDE SEQUENCE [LARGE SCALE GENOMIC DNA]</scope>
    <source>
        <strain evidence="1 2">WCA-389-WT-23B</strain>
    </source>
</reference>
<dbReference type="GeneID" id="86052757"/>
<dbReference type="AlphaFoldDB" id="A0A6N7VYA1"/>
<dbReference type="EMBL" id="VUMI01000008">
    <property type="protein sequence ID" value="MSS88006.1"/>
    <property type="molecule type" value="Genomic_DNA"/>
</dbReference>
<name>A0A6N7VYA1_9FIRM</name>
<keyword evidence="2" id="KW-1185">Reference proteome</keyword>
<gene>
    <name evidence="1" type="ORF">FYJ45_06715</name>
</gene>
<accession>A0A6N7VYA1</accession>
<evidence type="ECO:0000313" key="2">
    <source>
        <dbReference type="Proteomes" id="UP000436047"/>
    </source>
</evidence>
<comment type="caution">
    <text evidence="1">The sequence shown here is derived from an EMBL/GenBank/DDBJ whole genome shotgun (WGS) entry which is preliminary data.</text>
</comment>
<organism evidence="1 2">
    <name type="scientific">Eisenbergiella porci</name>
    <dbReference type="NCBI Taxonomy" id="2652274"/>
    <lineage>
        <taxon>Bacteria</taxon>
        <taxon>Bacillati</taxon>
        <taxon>Bacillota</taxon>
        <taxon>Clostridia</taxon>
        <taxon>Lachnospirales</taxon>
        <taxon>Lachnospiraceae</taxon>
        <taxon>Eisenbergiella</taxon>
    </lineage>
</organism>
<protein>
    <submittedName>
        <fullName evidence="1">Uncharacterized protein</fullName>
    </submittedName>
</protein>